<feature type="region of interest" description="Disordered" evidence="1">
    <location>
        <begin position="259"/>
        <end position="316"/>
    </location>
</feature>
<dbReference type="AlphaFoldDB" id="A0A2C9KM72"/>
<dbReference type="RefSeq" id="XP_013064701.2">
    <property type="nucleotide sequence ID" value="XM_013209247.2"/>
</dbReference>
<dbReference type="OrthoDB" id="194358at2759"/>
<dbReference type="STRING" id="6526.A0A2C9KM72"/>
<proteinExistence type="predicted"/>
<feature type="compositionally biased region" description="Basic and acidic residues" evidence="1">
    <location>
        <begin position="356"/>
        <end position="368"/>
    </location>
</feature>
<protein>
    <submittedName>
        <fullName evidence="2">Uncharacterized protein</fullName>
    </submittedName>
</protein>
<evidence type="ECO:0000313" key="3">
    <source>
        <dbReference type="Proteomes" id="UP000076420"/>
    </source>
</evidence>
<dbReference type="KEGG" id="bgt:106053657"/>
<name>A0A2C9KM72_BIOGL</name>
<organism evidence="2 3">
    <name type="scientific">Biomphalaria glabrata</name>
    <name type="common">Bloodfluke planorb</name>
    <name type="synonym">Freshwater snail</name>
    <dbReference type="NCBI Taxonomy" id="6526"/>
    <lineage>
        <taxon>Eukaryota</taxon>
        <taxon>Metazoa</taxon>
        <taxon>Spiralia</taxon>
        <taxon>Lophotrochozoa</taxon>
        <taxon>Mollusca</taxon>
        <taxon>Gastropoda</taxon>
        <taxon>Heterobranchia</taxon>
        <taxon>Euthyneura</taxon>
        <taxon>Panpulmonata</taxon>
        <taxon>Hygrophila</taxon>
        <taxon>Lymnaeoidea</taxon>
        <taxon>Planorbidae</taxon>
        <taxon>Biomphalaria</taxon>
    </lineage>
</organism>
<evidence type="ECO:0000313" key="2">
    <source>
        <dbReference type="EnsemblMetazoa" id="BGLB021247-PA"/>
    </source>
</evidence>
<dbReference type="VEuPathDB" id="VectorBase:BGLAX_039136"/>
<feature type="region of interest" description="Disordered" evidence="1">
    <location>
        <begin position="356"/>
        <end position="382"/>
    </location>
</feature>
<feature type="compositionally biased region" description="Low complexity" evidence="1">
    <location>
        <begin position="301"/>
        <end position="312"/>
    </location>
</feature>
<accession>A0A2C9KM72</accession>
<dbReference type="Proteomes" id="UP000076420">
    <property type="component" value="Unassembled WGS sequence"/>
</dbReference>
<dbReference type="EnsemblMetazoa" id="BGLB021247-RA">
    <property type="protein sequence ID" value="BGLB021247-PA"/>
    <property type="gene ID" value="BGLB021247"/>
</dbReference>
<dbReference type="Gene3D" id="2.60.40.150">
    <property type="entry name" value="C2 domain"/>
    <property type="match status" value="1"/>
</dbReference>
<evidence type="ECO:0000256" key="1">
    <source>
        <dbReference type="SAM" id="MobiDB-lite"/>
    </source>
</evidence>
<sequence length="560" mass="62244">MCFSLFCEVNSRNASGEWCGGRDDFKAFRMNGTDTQEKWDQPPVIPEQTAIGNLHLSFEYTKTILKIKVWQVSDLLLPPPQTSSIESVYVRSYFIPDTVNKSSRRTELVRVEPAQKDGNISNSRQNSIQHIFSSSSFSFETPLIYSGVTPEIIAERSLQLEVCMTQKQTGKTFLMAMVHLPLRTAVRRPIREKYPLIPCMNHTTPNSMKVYSAKDIIMNGSSSISNKSPLTNRASFSGKSSEKVNLFAHRFSSLNLSDSDDEGVGGSLVIRSRSPTITPEKDSSSTDEEMDSSFRKTYARSISAPSSPDSESNVQTRVKKKIIPNEIFSRSLSSENYDPSKNGRVRRVSGKFTVVKVDEEPRGDHQPLPDDSQGTDGTKGKDQACTKKKIIPNELLNVNCESDVTSGYKEQVNTNHPSIHISDLTNEIAQLNNESNNNDDTELSNVSFRLSLQANSDLVSDVASTPGSRPETPVWDFYDFSVEEAENKSAQSVENESTSPADDASKALGTLQASILRLSRNPQVLDTCRVTGPVLPTVMLDDFELEDDSDNQPMDENQFI</sequence>
<dbReference type="InterPro" id="IPR035892">
    <property type="entry name" value="C2_domain_sf"/>
</dbReference>
<reference evidence="2" key="1">
    <citation type="submission" date="2020-05" db="UniProtKB">
        <authorList>
            <consortium name="EnsemblMetazoa"/>
        </authorList>
    </citation>
    <scope>IDENTIFICATION</scope>
    <source>
        <strain evidence="2">BB02</strain>
    </source>
</reference>
<gene>
    <name evidence="2" type="primary">106053657</name>
</gene>
<dbReference type="VEuPathDB" id="VectorBase:BGLB021247"/>